<gene>
    <name evidence="1" type="ORF">Fot_51133</name>
</gene>
<dbReference type="PANTHER" id="PTHR10513">
    <property type="entry name" value="DEOXYNUCLEOSIDE KINASE"/>
    <property type="match status" value="1"/>
</dbReference>
<dbReference type="EMBL" id="JBFOLJ010000017">
    <property type="protein sequence ID" value="KAL2467608.1"/>
    <property type="molecule type" value="Genomic_DNA"/>
</dbReference>
<comment type="caution">
    <text evidence="1">The sequence shown here is derived from an EMBL/GenBank/DDBJ whole genome shotgun (WGS) entry which is preliminary data.</text>
</comment>
<dbReference type="InterPro" id="IPR050566">
    <property type="entry name" value="Deoxyribonucleoside_kinase"/>
</dbReference>
<protein>
    <submittedName>
        <fullName evidence="1">P-loop containing nucleoside triphosphate hydrolase superfamily protein</fullName>
    </submittedName>
</protein>
<accession>A0ABD1PUL0</accession>
<reference evidence="2" key="1">
    <citation type="submission" date="2024-07" db="EMBL/GenBank/DDBJ databases">
        <title>Two chromosome-level genome assemblies of Korean endemic species Abeliophyllum distichum and Forsythia ovata (Oleaceae).</title>
        <authorList>
            <person name="Jang H."/>
        </authorList>
    </citation>
    <scope>NUCLEOTIDE SEQUENCE [LARGE SCALE GENOMIC DNA]</scope>
</reference>
<proteinExistence type="predicted"/>
<evidence type="ECO:0000313" key="1">
    <source>
        <dbReference type="EMBL" id="KAL2467608.1"/>
    </source>
</evidence>
<dbReference type="Gene3D" id="3.40.50.300">
    <property type="entry name" value="P-loop containing nucleotide triphosphate hydrolases"/>
    <property type="match status" value="1"/>
</dbReference>
<sequence length="167" mass="19335">MLLRKRAEEGGVSLDYLQDLNEKRESWLFPFQSGDHGVLSVSKLPNNIDWSLHPNIRVRMFYLDGDHMHSSIQKVPALVLDCEPDIDFSIDIEAKRQYARQVAEFFEFVKRQKEVSSSEVGEDAPKSDQHHVILPRNDNLWVPGAQHFPESPLKSLDFRRAMSFMPN</sequence>
<organism evidence="1 2">
    <name type="scientific">Forsythia ovata</name>
    <dbReference type="NCBI Taxonomy" id="205694"/>
    <lineage>
        <taxon>Eukaryota</taxon>
        <taxon>Viridiplantae</taxon>
        <taxon>Streptophyta</taxon>
        <taxon>Embryophyta</taxon>
        <taxon>Tracheophyta</taxon>
        <taxon>Spermatophyta</taxon>
        <taxon>Magnoliopsida</taxon>
        <taxon>eudicotyledons</taxon>
        <taxon>Gunneridae</taxon>
        <taxon>Pentapetalae</taxon>
        <taxon>asterids</taxon>
        <taxon>lamiids</taxon>
        <taxon>Lamiales</taxon>
        <taxon>Oleaceae</taxon>
        <taxon>Forsythieae</taxon>
        <taxon>Forsythia</taxon>
    </lineage>
</organism>
<evidence type="ECO:0000313" key="2">
    <source>
        <dbReference type="Proteomes" id="UP001604277"/>
    </source>
</evidence>
<dbReference type="InterPro" id="IPR027417">
    <property type="entry name" value="P-loop_NTPase"/>
</dbReference>
<dbReference type="GO" id="GO:0016787">
    <property type="term" value="F:hydrolase activity"/>
    <property type="evidence" value="ECO:0007669"/>
    <property type="project" value="UniProtKB-KW"/>
</dbReference>
<name>A0ABD1PUL0_9LAMI</name>
<keyword evidence="1" id="KW-0378">Hydrolase</keyword>
<dbReference type="Proteomes" id="UP001604277">
    <property type="component" value="Unassembled WGS sequence"/>
</dbReference>
<dbReference type="PANTHER" id="PTHR10513:SF35">
    <property type="entry name" value="DEOXYADENOSINE KINASE"/>
    <property type="match status" value="1"/>
</dbReference>
<keyword evidence="2" id="KW-1185">Reference proteome</keyword>
<dbReference type="AlphaFoldDB" id="A0ABD1PUL0"/>